<dbReference type="InterPro" id="IPR027417">
    <property type="entry name" value="P-loop_NTPase"/>
</dbReference>
<protein>
    <submittedName>
        <fullName evidence="1">AAA family ATPase</fullName>
    </submittedName>
</protein>
<proteinExistence type="predicted"/>
<evidence type="ECO:0000313" key="2">
    <source>
        <dbReference type="Proteomes" id="UP001595715"/>
    </source>
</evidence>
<dbReference type="EMBL" id="JBHSAM010000033">
    <property type="protein sequence ID" value="MFC4102481.1"/>
    <property type="molecule type" value="Genomic_DNA"/>
</dbReference>
<evidence type="ECO:0000313" key="1">
    <source>
        <dbReference type="EMBL" id="MFC4102481.1"/>
    </source>
</evidence>
<organism evidence="1 2">
    <name type="scientific">Paenibacillus xanthanilyticus</name>
    <dbReference type="NCBI Taxonomy" id="1783531"/>
    <lineage>
        <taxon>Bacteria</taxon>
        <taxon>Bacillati</taxon>
        <taxon>Bacillota</taxon>
        <taxon>Bacilli</taxon>
        <taxon>Bacillales</taxon>
        <taxon>Paenibacillaceae</taxon>
        <taxon>Paenibacillus</taxon>
    </lineage>
</organism>
<comment type="caution">
    <text evidence="1">The sequence shown here is derived from an EMBL/GenBank/DDBJ whole genome shotgun (WGS) entry which is preliminary data.</text>
</comment>
<dbReference type="PANTHER" id="PTHR37807:SF3">
    <property type="entry name" value="OS07G0160300 PROTEIN"/>
    <property type="match status" value="1"/>
</dbReference>
<dbReference type="Proteomes" id="UP001595715">
    <property type="component" value="Unassembled WGS sequence"/>
</dbReference>
<sequence>MATIVLFRGKAGTGKSTLSRAIAGRLHIIALHKDDLYDSVAAFVPEHALRNQICFAFLYRFLEGVIESNSPMLLDFGLNHADDVTKLENWIAERGGQLKVVHCICSDEAIWSERLSSRSRNPRPNQLITDLTKLKEHYKDIQNAYFEHELVIDTVLDVESNVQRILLFLNESR</sequence>
<dbReference type="Pfam" id="PF13671">
    <property type="entry name" value="AAA_33"/>
    <property type="match status" value="1"/>
</dbReference>
<dbReference type="SUPFAM" id="SSF52540">
    <property type="entry name" value="P-loop containing nucleoside triphosphate hydrolases"/>
    <property type="match status" value="1"/>
</dbReference>
<keyword evidence="2" id="KW-1185">Reference proteome</keyword>
<accession>A0ABV8K8V3</accession>
<dbReference type="RefSeq" id="WP_377721098.1">
    <property type="nucleotide sequence ID" value="NZ_JBHSAM010000033.1"/>
</dbReference>
<dbReference type="PANTHER" id="PTHR37807">
    <property type="entry name" value="OS07G0160300 PROTEIN"/>
    <property type="match status" value="1"/>
</dbReference>
<name>A0ABV8K8V3_9BACL</name>
<dbReference type="Gene3D" id="3.40.50.300">
    <property type="entry name" value="P-loop containing nucleotide triphosphate hydrolases"/>
    <property type="match status" value="1"/>
</dbReference>
<reference evidence="2" key="1">
    <citation type="journal article" date="2019" name="Int. J. Syst. Evol. Microbiol.">
        <title>The Global Catalogue of Microorganisms (GCM) 10K type strain sequencing project: providing services to taxonomists for standard genome sequencing and annotation.</title>
        <authorList>
            <consortium name="The Broad Institute Genomics Platform"/>
            <consortium name="The Broad Institute Genome Sequencing Center for Infectious Disease"/>
            <person name="Wu L."/>
            <person name="Ma J."/>
        </authorList>
    </citation>
    <scope>NUCLEOTIDE SEQUENCE [LARGE SCALE GENOMIC DNA]</scope>
    <source>
        <strain evidence="2">IBRC-M 10987</strain>
    </source>
</reference>
<gene>
    <name evidence="1" type="ORF">ACFOZ8_22950</name>
</gene>